<dbReference type="AlphaFoldDB" id="A0A4Y2JJ89"/>
<keyword evidence="3" id="KW-1185">Reference proteome</keyword>
<evidence type="ECO:0000256" key="1">
    <source>
        <dbReference type="SAM" id="Phobius"/>
    </source>
</evidence>
<gene>
    <name evidence="2" type="ORF">AVEN_172220_1</name>
</gene>
<organism evidence="2 3">
    <name type="scientific">Araneus ventricosus</name>
    <name type="common">Orbweaver spider</name>
    <name type="synonym">Epeira ventricosa</name>
    <dbReference type="NCBI Taxonomy" id="182803"/>
    <lineage>
        <taxon>Eukaryota</taxon>
        <taxon>Metazoa</taxon>
        <taxon>Ecdysozoa</taxon>
        <taxon>Arthropoda</taxon>
        <taxon>Chelicerata</taxon>
        <taxon>Arachnida</taxon>
        <taxon>Araneae</taxon>
        <taxon>Araneomorphae</taxon>
        <taxon>Entelegynae</taxon>
        <taxon>Araneoidea</taxon>
        <taxon>Araneidae</taxon>
        <taxon>Araneus</taxon>
    </lineage>
</organism>
<proteinExistence type="predicted"/>
<keyword evidence="1" id="KW-0472">Membrane</keyword>
<feature type="transmembrane region" description="Helical" evidence="1">
    <location>
        <begin position="15"/>
        <end position="36"/>
    </location>
</feature>
<reference evidence="2 3" key="1">
    <citation type="journal article" date="2019" name="Sci. Rep.">
        <title>Orb-weaving spider Araneus ventricosus genome elucidates the spidroin gene catalogue.</title>
        <authorList>
            <person name="Kono N."/>
            <person name="Nakamura H."/>
            <person name="Ohtoshi R."/>
            <person name="Moran D.A.P."/>
            <person name="Shinohara A."/>
            <person name="Yoshida Y."/>
            <person name="Fujiwara M."/>
            <person name="Mori M."/>
            <person name="Tomita M."/>
            <person name="Arakawa K."/>
        </authorList>
    </citation>
    <scope>NUCLEOTIDE SEQUENCE [LARGE SCALE GENOMIC DNA]</scope>
</reference>
<evidence type="ECO:0000313" key="2">
    <source>
        <dbReference type="EMBL" id="GBM90170.1"/>
    </source>
</evidence>
<dbReference type="EMBL" id="BGPR01110797">
    <property type="protein sequence ID" value="GBM90170.1"/>
    <property type="molecule type" value="Genomic_DNA"/>
</dbReference>
<keyword evidence="1" id="KW-1133">Transmembrane helix</keyword>
<protein>
    <submittedName>
        <fullName evidence="2">Uncharacterized protein</fullName>
    </submittedName>
</protein>
<name>A0A4Y2JJ89_ARAVE</name>
<dbReference type="Proteomes" id="UP000499080">
    <property type="component" value="Unassembled WGS sequence"/>
</dbReference>
<sequence>MVCCLLIPVNEDRMGFMYIFIYSVLVSIYIFLHSFLRPRLQLSLSIRPPPSVSFGDLSHPTDPFVISLCPSSFVPPSYRGVGESLLSGLLSEDVTRAFLSKLLKW</sequence>
<keyword evidence="1" id="KW-0812">Transmembrane</keyword>
<accession>A0A4Y2JJ89</accession>
<evidence type="ECO:0000313" key="3">
    <source>
        <dbReference type="Proteomes" id="UP000499080"/>
    </source>
</evidence>
<comment type="caution">
    <text evidence="2">The sequence shown here is derived from an EMBL/GenBank/DDBJ whole genome shotgun (WGS) entry which is preliminary data.</text>
</comment>